<feature type="short sequence motif" description="TonB box" evidence="15">
    <location>
        <begin position="42"/>
        <end position="48"/>
    </location>
</feature>
<evidence type="ECO:0000259" key="19">
    <source>
        <dbReference type="Pfam" id="PF07715"/>
    </source>
</evidence>
<name>A0A239PSX3_9PROT</name>
<keyword evidence="7 17" id="KW-0732">Signal</keyword>
<dbReference type="NCBIfam" id="TIGR01783">
    <property type="entry name" value="TonB-siderophor"/>
    <property type="match status" value="1"/>
</dbReference>
<dbReference type="InterPro" id="IPR012910">
    <property type="entry name" value="Plug_dom"/>
</dbReference>
<dbReference type="InterPro" id="IPR036942">
    <property type="entry name" value="Beta-barrel_TonB_sf"/>
</dbReference>
<feature type="domain" description="TonB-dependent receptor-like beta-barrel" evidence="18">
    <location>
        <begin position="234"/>
        <end position="667"/>
    </location>
</feature>
<keyword evidence="5" id="KW-0410">Iron transport</keyword>
<evidence type="ECO:0000256" key="14">
    <source>
        <dbReference type="PROSITE-ProRule" id="PRU01360"/>
    </source>
</evidence>
<evidence type="ECO:0000256" key="4">
    <source>
        <dbReference type="ARBA" id="ARBA00022452"/>
    </source>
</evidence>
<evidence type="ECO:0000256" key="13">
    <source>
        <dbReference type="ARBA" id="ARBA00023237"/>
    </source>
</evidence>
<evidence type="ECO:0000256" key="8">
    <source>
        <dbReference type="ARBA" id="ARBA00023004"/>
    </source>
</evidence>
<dbReference type="AlphaFoldDB" id="A0A239PSX3"/>
<dbReference type="InterPro" id="IPR000531">
    <property type="entry name" value="Beta-barrel_TonB"/>
</dbReference>
<accession>A0A239PSX3</accession>
<protein>
    <submittedName>
        <fullName evidence="20">Catecholate siderophore receptor</fullName>
    </submittedName>
</protein>
<evidence type="ECO:0000256" key="16">
    <source>
        <dbReference type="RuleBase" id="RU003357"/>
    </source>
</evidence>
<keyword evidence="13 14" id="KW-0998">Cell outer membrane</keyword>
<keyword evidence="9" id="KW-0406">Ion transport</keyword>
<evidence type="ECO:0000256" key="7">
    <source>
        <dbReference type="ARBA" id="ARBA00022729"/>
    </source>
</evidence>
<dbReference type="InterPro" id="IPR010105">
    <property type="entry name" value="TonB_sidphr_rcpt"/>
</dbReference>
<evidence type="ECO:0000313" key="21">
    <source>
        <dbReference type="Proteomes" id="UP000198346"/>
    </source>
</evidence>
<dbReference type="Pfam" id="PF07715">
    <property type="entry name" value="Plug"/>
    <property type="match status" value="1"/>
</dbReference>
<dbReference type="GO" id="GO:0038023">
    <property type="term" value="F:signaling receptor activity"/>
    <property type="evidence" value="ECO:0007669"/>
    <property type="project" value="InterPro"/>
</dbReference>
<dbReference type="EMBL" id="FZQA01000003">
    <property type="protein sequence ID" value="SNT73384.1"/>
    <property type="molecule type" value="Genomic_DNA"/>
</dbReference>
<evidence type="ECO:0000313" key="20">
    <source>
        <dbReference type="EMBL" id="SNT73384.1"/>
    </source>
</evidence>
<dbReference type="PANTHER" id="PTHR32552:SF68">
    <property type="entry name" value="FERRICHROME OUTER MEMBRANE TRANSPORTER_PHAGE RECEPTOR"/>
    <property type="match status" value="1"/>
</dbReference>
<keyword evidence="11 14" id="KW-0472">Membrane</keyword>
<evidence type="ECO:0000256" key="12">
    <source>
        <dbReference type="ARBA" id="ARBA00023170"/>
    </source>
</evidence>
<keyword evidence="3 14" id="KW-0813">Transport</keyword>
<keyword evidence="12 20" id="KW-0675">Receptor</keyword>
<dbReference type="CDD" id="cd01347">
    <property type="entry name" value="ligand_gated_channel"/>
    <property type="match status" value="1"/>
</dbReference>
<comment type="similarity">
    <text evidence="2 14 16">Belongs to the TonB-dependent receptor family.</text>
</comment>
<dbReference type="Gene3D" id="2.40.170.20">
    <property type="entry name" value="TonB-dependent receptor, beta-barrel domain"/>
    <property type="match status" value="1"/>
</dbReference>
<evidence type="ECO:0000256" key="5">
    <source>
        <dbReference type="ARBA" id="ARBA00022496"/>
    </source>
</evidence>
<gene>
    <name evidence="20" type="ORF">SAMN06297382_1783</name>
</gene>
<sequence>MKHAYLSAAVSAAALIAAGAPAGASAQEDSDGATPFAYFEDTITVIGKRSNYGLDAVASATKTDTPLVDIPQSLTVISRDLIDDQDMRSLADVVRYTPGVTMGQGEGHRDAPTLRGNSTTADFYVDGVRDDVQYFRELYNLERVEVIKGPNALIFGRGGGGGVINRVTKKAEFEPVRSVTLSGGQFGSGRVAGDIGAGVSDTLALRLNAFYENSDSYRDFVGLERFGINPTGTVALGENSALRLSYEYFSDERTVDRGVPSQNGRPFAGDRKAFFGNPDLSFAEADVHRATAAIEHEFAPNVTLRNNAVFAYYDKFYQNVHARSPVDANGDVQLQAYFSSTERKNFFNQTDLVWKTETAGIGHTLLLGAEFGVQDTDNFRTENNNNAGVVNIADPTTFDPATFEPARNDNNVDLTVASVYLQDQIALTDRILLIGGVRFDHFDLEFDDNRPDRDDFSRTDDVVSPRGGIIYKPLDNASVYFSYSKSFLPQSGDQFGSLSATTAALKPEEFENLEIGVKWDITPELAFTAAVYRLDRENTRAIDPDTNQTVLTGAQRSKGVEIGLAGALTERWEVMAGYAWQDAEIRRDTAAAPAGREAPLVPEHAFSLWNKYQFTPRFAVGLGVVHQSDMFASISNAVTLPGFTRLDAALFYSLNDRLSLQVNVENITDKLYFPTAHNDNNITPGAPVSARATLKARF</sequence>
<evidence type="ECO:0000256" key="15">
    <source>
        <dbReference type="PROSITE-ProRule" id="PRU10143"/>
    </source>
</evidence>
<dbReference type="Gene3D" id="2.170.130.10">
    <property type="entry name" value="TonB-dependent receptor, plug domain"/>
    <property type="match status" value="1"/>
</dbReference>
<feature type="signal peptide" evidence="17">
    <location>
        <begin position="1"/>
        <end position="26"/>
    </location>
</feature>
<keyword evidence="6 14" id="KW-0812">Transmembrane</keyword>
<keyword evidence="8" id="KW-0408">Iron</keyword>
<dbReference type="Proteomes" id="UP000198346">
    <property type="component" value="Unassembled WGS sequence"/>
</dbReference>
<dbReference type="PANTHER" id="PTHR32552">
    <property type="entry name" value="FERRICHROME IRON RECEPTOR-RELATED"/>
    <property type="match status" value="1"/>
</dbReference>
<dbReference type="InterPro" id="IPR037066">
    <property type="entry name" value="Plug_dom_sf"/>
</dbReference>
<evidence type="ECO:0000259" key="18">
    <source>
        <dbReference type="Pfam" id="PF00593"/>
    </source>
</evidence>
<evidence type="ECO:0000256" key="9">
    <source>
        <dbReference type="ARBA" id="ARBA00023065"/>
    </source>
</evidence>
<comment type="subcellular location">
    <subcellularLocation>
        <location evidence="1 14">Cell outer membrane</location>
        <topology evidence="1 14">Multi-pass membrane protein</topology>
    </subcellularLocation>
</comment>
<dbReference type="InterPro" id="IPR010916">
    <property type="entry name" value="TonB_box_CS"/>
</dbReference>
<feature type="chain" id="PRO_5012512102" evidence="17">
    <location>
        <begin position="27"/>
        <end position="698"/>
    </location>
</feature>
<evidence type="ECO:0000256" key="2">
    <source>
        <dbReference type="ARBA" id="ARBA00009810"/>
    </source>
</evidence>
<evidence type="ECO:0000256" key="11">
    <source>
        <dbReference type="ARBA" id="ARBA00023136"/>
    </source>
</evidence>
<evidence type="ECO:0000256" key="6">
    <source>
        <dbReference type="ARBA" id="ARBA00022692"/>
    </source>
</evidence>
<evidence type="ECO:0000256" key="17">
    <source>
        <dbReference type="SAM" id="SignalP"/>
    </source>
</evidence>
<dbReference type="GO" id="GO:0009279">
    <property type="term" value="C:cell outer membrane"/>
    <property type="evidence" value="ECO:0007669"/>
    <property type="project" value="UniProtKB-SubCell"/>
</dbReference>
<keyword evidence="10 15" id="KW-0798">TonB box</keyword>
<dbReference type="OrthoDB" id="9760333at2"/>
<dbReference type="FunFam" id="2.170.130.10:FF:000001">
    <property type="entry name" value="Catecholate siderophore TonB-dependent receptor"/>
    <property type="match status" value="1"/>
</dbReference>
<evidence type="ECO:0000256" key="3">
    <source>
        <dbReference type="ARBA" id="ARBA00022448"/>
    </source>
</evidence>
<dbReference type="SUPFAM" id="SSF56935">
    <property type="entry name" value="Porins"/>
    <property type="match status" value="1"/>
</dbReference>
<keyword evidence="21" id="KW-1185">Reference proteome</keyword>
<proteinExistence type="inferred from homology"/>
<evidence type="ECO:0000256" key="1">
    <source>
        <dbReference type="ARBA" id="ARBA00004571"/>
    </source>
</evidence>
<dbReference type="PROSITE" id="PS52016">
    <property type="entry name" value="TONB_DEPENDENT_REC_3"/>
    <property type="match status" value="1"/>
</dbReference>
<reference evidence="20 21" key="1">
    <citation type="submission" date="2017-07" db="EMBL/GenBank/DDBJ databases">
        <authorList>
            <person name="Sun Z.S."/>
            <person name="Albrecht U."/>
            <person name="Echele G."/>
            <person name="Lee C.C."/>
        </authorList>
    </citation>
    <scope>NUCLEOTIDE SEQUENCE [LARGE SCALE GENOMIC DNA]</scope>
    <source>
        <strain evidence="20 21">CGMCC 1.12710</strain>
    </source>
</reference>
<dbReference type="GO" id="GO:0015344">
    <property type="term" value="F:siderophore uptake transmembrane transporter activity"/>
    <property type="evidence" value="ECO:0007669"/>
    <property type="project" value="TreeGrafter"/>
</dbReference>
<dbReference type="PROSITE" id="PS00430">
    <property type="entry name" value="TONB_DEPENDENT_REC_1"/>
    <property type="match status" value="1"/>
</dbReference>
<keyword evidence="4 14" id="KW-1134">Transmembrane beta strand</keyword>
<organism evidence="20 21">
    <name type="scientific">Amphiplicatus metriothermophilus</name>
    <dbReference type="NCBI Taxonomy" id="1519374"/>
    <lineage>
        <taxon>Bacteria</taxon>
        <taxon>Pseudomonadati</taxon>
        <taxon>Pseudomonadota</taxon>
        <taxon>Alphaproteobacteria</taxon>
        <taxon>Parvularculales</taxon>
        <taxon>Parvularculaceae</taxon>
        <taxon>Amphiplicatus</taxon>
    </lineage>
</organism>
<dbReference type="RefSeq" id="WP_089412249.1">
    <property type="nucleotide sequence ID" value="NZ_FZQA01000003.1"/>
</dbReference>
<dbReference type="Pfam" id="PF00593">
    <property type="entry name" value="TonB_dep_Rec_b-barrel"/>
    <property type="match status" value="1"/>
</dbReference>
<dbReference type="InterPro" id="IPR039426">
    <property type="entry name" value="TonB-dep_rcpt-like"/>
</dbReference>
<dbReference type="GO" id="GO:0015891">
    <property type="term" value="P:siderophore transport"/>
    <property type="evidence" value="ECO:0007669"/>
    <property type="project" value="InterPro"/>
</dbReference>
<evidence type="ECO:0000256" key="10">
    <source>
        <dbReference type="ARBA" id="ARBA00023077"/>
    </source>
</evidence>
<feature type="domain" description="TonB-dependent receptor plug" evidence="19">
    <location>
        <begin position="67"/>
        <end position="163"/>
    </location>
</feature>